<dbReference type="RefSeq" id="WP_320378904.1">
    <property type="nucleotide sequence ID" value="NZ_JAWDIQ010000001.1"/>
</dbReference>
<proteinExistence type="inferred from homology"/>
<feature type="binding site" evidence="14 15">
    <location>
        <position position="78"/>
    </location>
    <ligand>
        <name>a divalent metal cation</name>
        <dbReference type="ChEBI" id="CHEBI:60240"/>
    </ligand>
</feature>
<evidence type="ECO:0000256" key="8">
    <source>
        <dbReference type="ARBA" id="ARBA00022490"/>
    </source>
</evidence>
<comment type="cofactor">
    <cofactor evidence="2">
        <name>Mg(2+)</name>
        <dbReference type="ChEBI" id="CHEBI:18420"/>
    </cofactor>
</comment>
<dbReference type="EMBL" id="JAWDIQ010000001">
    <property type="protein sequence ID" value="MDY0408146.1"/>
    <property type="molecule type" value="Genomic_DNA"/>
</dbReference>
<evidence type="ECO:0000256" key="14">
    <source>
        <dbReference type="HAMAP-Rule" id="MF_00052"/>
    </source>
</evidence>
<evidence type="ECO:0000256" key="6">
    <source>
        <dbReference type="ARBA" id="ARBA00012180"/>
    </source>
</evidence>
<dbReference type="InterPro" id="IPR022898">
    <property type="entry name" value="RNase_HII"/>
</dbReference>
<keyword evidence="10 14" id="KW-0479">Metal-binding</keyword>
<comment type="function">
    <text evidence="3 14 16">Endonuclease that specifically degrades the RNA of RNA-DNA hybrids.</text>
</comment>
<evidence type="ECO:0000256" key="13">
    <source>
        <dbReference type="ARBA" id="ARBA00023211"/>
    </source>
</evidence>
<evidence type="ECO:0000256" key="3">
    <source>
        <dbReference type="ARBA" id="ARBA00004065"/>
    </source>
</evidence>
<dbReference type="GO" id="GO:0004523">
    <property type="term" value="F:RNA-DNA hybrid ribonuclease activity"/>
    <property type="evidence" value="ECO:0007669"/>
    <property type="project" value="UniProtKB-EC"/>
</dbReference>
<evidence type="ECO:0000313" key="19">
    <source>
        <dbReference type="Proteomes" id="UP001275315"/>
    </source>
</evidence>
<evidence type="ECO:0000256" key="4">
    <source>
        <dbReference type="ARBA" id="ARBA00004496"/>
    </source>
</evidence>
<protein>
    <recommendedName>
        <fullName evidence="7 14">Ribonuclease HII</fullName>
        <shortName evidence="14">RNase HII</shortName>
        <ecNumber evidence="6 14">3.1.26.4</ecNumber>
    </recommendedName>
</protein>
<keyword evidence="13 14" id="KW-0464">Manganese</keyword>
<keyword evidence="8 14" id="KW-0963">Cytoplasm</keyword>
<dbReference type="InterPro" id="IPR024567">
    <property type="entry name" value="RNase_HII/HIII_dom"/>
</dbReference>
<evidence type="ECO:0000256" key="11">
    <source>
        <dbReference type="ARBA" id="ARBA00022759"/>
    </source>
</evidence>
<evidence type="ECO:0000256" key="7">
    <source>
        <dbReference type="ARBA" id="ARBA00019179"/>
    </source>
</evidence>
<comment type="cofactor">
    <cofactor evidence="14 15">
        <name>Mn(2+)</name>
        <dbReference type="ChEBI" id="CHEBI:29035"/>
    </cofactor>
    <cofactor evidence="14 15">
        <name>Mg(2+)</name>
        <dbReference type="ChEBI" id="CHEBI:18420"/>
    </cofactor>
    <text evidence="14 15">Manganese or magnesium. Binds 1 divalent metal ion per monomer in the absence of substrate. May bind a second metal ion after substrate binding.</text>
</comment>
<dbReference type="SUPFAM" id="SSF53098">
    <property type="entry name" value="Ribonuclease H-like"/>
    <property type="match status" value="1"/>
</dbReference>
<dbReference type="InterPro" id="IPR012337">
    <property type="entry name" value="RNaseH-like_sf"/>
</dbReference>
<reference evidence="18 19" key="1">
    <citation type="submission" date="2023-10" db="EMBL/GenBank/DDBJ databases">
        <title>Virgibacillus soli CC-YMP-6 genome.</title>
        <authorList>
            <person name="Miliotis G."/>
            <person name="Sengupta P."/>
            <person name="Hameed A."/>
            <person name="Chuvochina M."/>
            <person name="Mcdonagh F."/>
            <person name="Simpson A.C."/>
            <person name="Singh N.K."/>
            <person name="Rekha P.D."/>
            <person name="Raman K."/>
            <person name="Hugenholtz P."/>
            <person name="Venkateswaran K."/>
        </authorList>
    </citation>
    <scope>NUCLEOTIDE SEQUENCE [LARGE SCALE GENOMIC DNA]</scope>
    <source>
        <strain evidence="18 19">CC-YMP-6</strain>
    </source>
</reference>
<evidence type="ECO:0000313" key="18">
    <source>
        <dbReference type="EMBL" id="MDY0408146.1"/>
    </source>
</evidence>
<feature type="binding site" evidence="14 15">
    <location>
        <position position="169"/>
    </location>
    <ligand>
        <name>a divalent metal cation</name>
        <dbReference type="ChEBI" id="CHEBI:60240"/>
    </ligand>
</feature>
<dbReference type="HAMAP" id="MF_00052_B">
    <property type="entry name" value="RNase_HII_B"/>
    <property type="match status" value="1"/>
</dbReference>
<evidence type="ECO:0000256" key="15">
    <source>
        <dbReference type="PROSITE-ProRule" id="PRU01319"/>
    </source>
</evidence>
<dbReference type="EC" id="3.1.26.4" evidence="6 14"/>
<feature type="binding site" evidence="14 15">
    <location>
        <position position="77"/>
    </location>
    <ligand>
        <name>a divalent metal cation</name>
        <dbReference type="ChEBI" id="CHEBI:60240"/>
    </ligand>
</feature>
<feature type="domain" description="RNase H type-2" evidence="17">
    <location>
        <begin position="71"/>
        <end position="260"/>
    </location>
</feature>
<dbReference type="Gene3D" id="3.30.420.10">
    <property type="entry name" value="Ribonuclease H-like superfamily/Ribonuclease H"/>
    <property type="match status" value="1"/>
</dbReference>
<evidence type="ECO:0000256" key="5">
    <source>
        <dbReference type="ARBA" id="ARBA00007383"/>
    </source>
</evidence>
<keyword evidence="19" id="KW-1185">Reference proteome</keyword>
<dbReference type="PROSITE" id="PS51975">
    <property type="entry name" value="RNASE_H_2"/>
    <property type="match status" value="1"/>
</dbReference>
<dbReference type="InterPro" id="IPR001352">
    <property type="entry name" value="RNase_HII/HIII"/>
</dbReference>
<organism evidence="18 19">
    <name type="scientific">Paracerasibacillus soli</name>
    <dbReference type="NCBI Taxonomy" id="480284"/>
    <lineage>
        <taxon>Bacteria</taxon>
        <taxon>Bacillati</taxon>
        <taxon>Bacillota</taxon>
        <taxon>Bacilli</taxon>
        <taxon>Bacillales</taxon>
        <taxon>Bacillaceae</taxon>
        <taxon>Paracerasibacillus</taxon>
    </lineage>
</organism>
<keyword evidence="12 14" id="KW-0378">Hydrolase</keyword>
<comment type="subcellular location">
    <subcellularLocation>
        <location evidence="4 14">Cytoplasm</location>
    </subcellularLocation>
</comment>
<dbReference type="InterPro" id="IPR036397">
    <property type="entry name" value="RNaseH_sf"/>
</dbReference>
<comment type="catalytic activity">
    <reaction evidence="1 14 15 16">
        <text>Endonucleolytic cleavage to 5'-phosphomonoester.</text>
        <dbReference type="EC" id="3.1.26.4"/>
    </reaction>
</comment>
<evidence type="ECO:0000256" key="9">
    <source>
        <dbReference type="ARBA" id="ARBA00022722"/>
    </source>
</evidence>
<dbReference type="PANTHER" id="PTHR10954">
    <property type="entry name" value="RIBONUCLEASE H2 SUBUNIT A"/>
    <property type="match status" value="1"/>
</dbReference>
<dbReference type="PANTHER" id="PTHR10954:SF18">
    <property type="entry name" value="RIBONUCLEASE HII"/>
    <property type="match status" value="1"/>
</dbReference>
<gene>
    <name evidence="14" type="primary">rnhB</name>
    <name evidence="18" type="ORF">RWD45_05535</name>
</gene>
<keyword evidence="9 14" id="KW-0540">Nuclease</keyword>
<evidence type="ECO:0000256" key="16">
    <source>
        <dbReference type="RuleBase" id="RU003515"/>
    </source>
</evidence>
<evidence type="ECO:0000256" key="2">
    <source>
        <dbReference type="ARBA" id="ARBA00001946"/>
    </source>
</evidence>
<dbReference type="Proteomes" id="UP001275315">
    <property type="component" value="Unassembled WGS sequence"/>
</dbReference>
<evidence type="ECO:0000259" key="17">
    <source>
        <dbReference type="PROSITE" id="PS51975"/>
    </source>
</evidence>
<name>A0ABU5CQK4_9BACI</name>
<keyword evidence="11 14" id="KW-0255">Endonuclease</keyword>
<dbReference type="CDD" id="cd07182">
    <property type="entry name" value="RNase_HII_bacteria_HII_like"/>
    <property type="match status" value="1"/>
</dbReference>
<evidence type="ECO:0000256" key="1">
    <source>
        <dbReference type="ARBA" id="ARBA00000077"/>
    </source>
</evidence>
<dbReference type="NCBIfam" id="NF000594">
    <property type="entry name" value="PRK00015.1-1"/>
    <property type="match status" value="1"/>
</dbReference>
<accession>A0ABU5CQK4</accession>
<comment type="similarity">
    <text evidence="5 14 16">Belongs to the RNase HII family.</text>
</comment>
<evidence type="ECO:0000256" key="10">
    <source>
        <dbReference type="ARBA" id="ARBA00022723"/>
    </source>
</evidence>
<evidence type="ECO:0000256" key="12">
    <source>
        <dbReference type="ARBA" id="ARBA00022801"/>
    </source>
</evidence>
<dbReference type="Pfam" id="PF01351">
    <property type="entry name" value="RNase_HII"/>
    <property type="match status" value="1"/>
</dbReference>
<dbReference type="NCBIfam" id="NF000595">
    <property type="entry name" value="PRK00015.1-3"/>
    <property type="match status" value="1"/>
</dbReference>
<comment type="caution">
    <text evidence="18">The sequence shown here is derived from an EMBL/GenBank/DDBJ whole genome shotgun (WGS) entry which is preliminary data.</text>
</comment>
<sequence length="262" mass="29790">MQDKTIAEIKQLIKEEMITDSTLKLLKNDKRKGVQQLLKVYEKKQLQHQQLITQFQQMSVYEKRYQQLGYQHIAGIDEAGRGPLAGPVVAAAVILPPSFELLGLNDSKQLNEQTRLRFFHIIKEHAISYGVGIVDNEQIDRINIYEATKNAMLLAMEQLSPTPDFVLIDAVPLHNSKYPFMAMDKGDQKSVSIAAASILAKVTRDQLMKQLHEQYPVYQFDRNMGYGTKGHMDALSEYGPTDFHRKSFAPVKNCISNKNSHV</sequence>